<dbReference type="AlphaFoldDB" id="A0A976SK83"/>
<dbReference type="Gene3D" id="3.40.50.300">
    <property type="entry name" value="P-loop containing nucleotide triphosphate hydrolases"/>
    <property type="match status" value="1"/>
</dbReference>
<accession>A0A976SK83</accession>
<dbReference type="InterPro" id="IPR027417">
    <property type="entry name" value="P-loop_NTPase"/>
</dbReference>
<evidence type="ECO:0000313" key="1">
    <source>
        <dbReference type="EMBL" id="UVC53093.1"/>
    </source>
</evidence>
<evidence type="ECO:0000313" key="2">
    <source>
        <dbReference type="Proteomes" id="UP000244803"/>
    </source>
</evidence>
<geneLocation type="apicoplast" evidence="1"/>
<keyword evidence="1" id="KW-0934">Plastid</keyword>
<reference evidence="1" key="1">
    <citation type="submission" date="2022-07" db="EMBL/GenBank/DDBJ databases">
        <title>Chromosomal assemblies of T. orientalis with long-read sequencing.</title>
        <authorList>
            <person name="Yam J."/>
            <person name="Bogema D.R."/>
            <person name="Micallef M.L."/>
            <person name="Djordjevic S."/>
            <person name="Jenkins C."/>
        </authorList>
    </citation>
    <scope>NUCLEOTIDE SEQUENCE</scope>
    <source>
        <strain evidence="1">Fish Creek</strain>
    </source>
</reference>
<proteinExistence type="predicted"/>
<dbReference type="SUPFAM" id="SSF52540">
    <property type="entry name" value="P-loop containing nucleoside triphosphate hydrolases"/>
    <property type="match status" value="1"/>
</dbReference>
<organism evidence="1 2">
    <name type="scientific">Theileria orientalis</name>
    <dbReference type="NCBI Taxonomy" id="68886"/>
    <lineage>
        <taxon>Eukaryota</taxon>
        <taxon>Sar</taxon>
        <taxon>Alveolata</taxon>
        <taxon>Apicomplexa</taxon>
        <taxon>Aconoidasida</taxon>
        <taxon>Piroplasmida</taxon>
        <taxon>Theileriidae</taxon>
        <taxon>Theileria</taxon>
    </lineage>
</organism>
<dbReference type="EMBL" id="CP102586">
    <property type="protein sequence ID" value="UVC53093.1"/>
    <property type="molecule type" value="Genomic_DNA"/>
</dbReference>
<keyword evidence="1" id="KW-0933">Apicoplast</keyword>
<protein>
    <submittedName>
        <fullName evidence="1">ClpC1</fullName>
    </submittedName>
</protein>
<dbReference type="OrthoDB" id="47330at2759"/>
<sequence>MVYKNLLNEQKKSLNSFYTVNKIYKYKKSYISKNYKLKKELIKKYKSKIFVIFKNFTKLCDLLKNNFLILCYKKTNKYLKYIIKHYCCSVKNYKIKSKEKVKFKKNKTLYINIYNEHRNYINNNVYEFKFVNIYKTSKNLNAQYLSNSSYESLKKNTKENIFKLIDEFTKNINKLVVGQEFNIEQIAKQLVNLKNKKTNKPIASYFLCGPSGTGKTEIAKIMANFIYKKKK</sequence>
<dbReference type="Proteomes" id="UP000244803">
    <property type="component" value="Apicoplast Pltd"/>
</dbReference>
<name>A0A976SK83_THEOR</name>
<gene>
    <name evidence="1" type="ORF">MACJ_004174</name>
</gene>